<dbReference type="Pfam" id="PF22025">
    <property type="entry name" value="ThiI_fer"/>
    <property type="match status" value="1"/>
</dbReference>
<dbReference type="FunFam" id="3.40.50.620:FF:000053">
    <property type="entry name" value="Probable tRNA sulfurtransferase"/>
    <property type="match status" value="1"/>
</dbReference>
<dbReference type="GO" id="GO:0000049">
    <property type="term" value="F:tRNA binding"/>
    <property type="evidence" value="ECO:0007669"/>
    <property type="project" value="UniProtKB-UniRule"/>
</dbReference>
<dbReference type="AlphaFoldDB" id="A0A1S8SCZ1"/>
<comment type="catalytic activity">
    <reaction evidence="10 19">
        <text>[ThiI sulfur-carrier protein]-S-sulfanyl-L-cysteine + a uridine in tRNA + 2 reduced [2Fe-2S]-[ferredoxin] + ATP + H(+) = [ThiI sulfur-carrier protein]-L-cysteine + a 4-thiouridine in tRNA + 2 oxidized [2Fe-2S]-[ferredoxin] + AMP + diphosphate</text>
        <dbReference type="Rhea" id="RHEA:24176"/>
        <dbReference type="Rhea" id="RHEA-COMP:10000"/>
        <dbReference type="Rhea" id="RHEA-COMP:10001"/>
        <dbReference type="Rhea" id="RHEA-COMP:13337"/>
        <dbReference type="Rhea" id="RHEA-COMP:13338"/>
        <dbReference type="Rhea" id="RHEA-COMP:13339"/>
        <dbReference type="Rhea" id="RHEA-COMP:13340"/>
        <dbReference type="ChEBI" id="CHEBI:15378"/>
        <dbReference type="ChEBI" id="CHEBI:29950"/>
        <dbReference type="ChEBI" id="CHEBI:30616"/>
        <dbReference type="ChEBI" id="CHEBI:33019"/>
        <dbReference type="ChEBI" id="CHEBI:33737"/>
        <dbReference type="ChEBI" id="CHEBI:33738"/>
        <dbReference type="ChEBI" id="CHEBI:61963"/>
        <dbReference type="ChEBI" id="CHEBI:65315"/>
        <dbReference type="ChEBI" id="CHEBI:136798"/>
        <dbReference type="ChEBI" id="CHEBI:456215"/>
        <dbReference type="EC" id="2.8.1.4"/>
    </reaction>
</comment>
<evidence type="ECO:0000256" key="10">
    <source>
        <dbReference type="ARBA" id="ARBA00050570"/>
    </source>
</evidence>
<reference evidence="21 25" key="2">
    <citation type="submission" date="2020-04" db="EMBL/GenBank/DDBJ databases">
        <authorList>
            <person name="Hitch T.C.A."/>
            <person name="Wylensek D."/>
            <person name="Clavel T."/>
        </authorList>
    </citation>
    <scope>NUCLEOTIDE SEQUENCE [LARGE SCALE GENOMIC DNA]</scope>
    <source>
        <strain evidence="21 25">WB01_NA02</strain>
    </source>
</reference>
<dbReference type="EMBL" id="JABSWW010000001">
    <property type="protein sequence ID" value="NRT89000.1"/>
    <property type="molecule type" value="Genomic_DNA"/>
</dbReference>
<dbReference type="EMBL" id="LZZI01000016">
    <property type="protein sequence ID" value="OOM63132.1"/>
    <property type="molecule type" value="Genomic_DNA"/>
</dbReference>
<reference evidence="23 24" key="1">
    <citation type="submission" date="2016-05" db="EMBL/GenBank/DDBJ databases">
        <title>Microbial solvent formation.</title>
        <authorList>
            <person name="Poehlein A."/>
            <person name="Montoya Solano J.D."/>
            <person name="Flitsch S."/>
            <person name="Krabben P."/>
            <person name="Duerre P."/>
            <person name="Daniel R."/>
        </authorList>
    </citation>
    <scope>NUCLEOTIDE SEQUENCE [LARGE SCALE GENOMIC DNA]</scope>
    <source>
        <strain evidence="23 24">DSM 53</strain>
    </source>
</reference>
<evidence type="ECO:0000256" key="17">
    <source>
        <dbReference type="ARBA" id="ARBA00077849"/>
    </source>
</evidence>
<evidence type="ECO:0000256" key="3">
    <source>
        <dbReference type="ARBA" id="ARBA00022490"/>
    </source>
</evidence>
<keyword evidence="3 19" id="KW-0963">Cytoplasm</keyword>
<dbReference type="Proteomes" id="UP000587880">
    <property type="component" value="Unassembled WGS sequence"/>
</dbReference>
<dbReference type="CDD" id="cd01712">
    <property type="entry name" value="PPase_ThiI"/>
    <property type="match status" value="1"/>
</dbReference>
<proteinExistence type="inferred from homology"/>
<evidence type="ECO:0000256" key="13">
    <source>
        <dbReference type="ARBA" id="ARBA00061472"/>
    </source>
</evidence>
<dbReference type="GO" id="GO:0005524">
    <property type="term" value="F:ATP binding"/>
    <property type="evidence" value="ECO:0007669"/>
    <property type="project" value="UniProtKB-UniRule"/>
</dbReference>
<dbReference type="GO" id="GO:0009228">
    <property type="term" value="P:thiamine biosynthetic process"/>
    <property type="evidence" value="ECO:0007669"/>
    <property type="project" value="UniProtKB-KW"/>
</dbReference>
<evidence type="ECO:0000256" key="2">
    <source>
        <dbReference type="ARBA" id="ARBA00004948"/>
    </source>
</evidence>
<feature type="binding site" evidence="19">
    <location>
        <position position="294"/>
    </location>
    <ligand>
        <name>ATP</name>
        <dbReference type="ChEBI" id="CHEBI:30616"/>
    </ligand>
</feature>
<evidence type="ECO:0000313" key="24">
    <source>
        <dbReference type="Proteomes" id="UP000190973"/>
    </source>
</evidence>
<reference evidence="22" key="4">
    <citation type="journal article" date="2022" name="Nat. Biotechnol.">
        <title>Carbon-negative production of acetone and isopropanol by gas fermentation at industrial pilot scale.</title>
        <authorList>
            <person name="Liew F.E."/>
            <person name="Nogle R."/>
            <person name="Abdalla T."/>
            <person name="Rasor B.J."/>
            <person name="Canter C."/>
            <person name="Jensen R.O."/>
            <person name="Wang L."/>
            <person name="Strutz J."/>
            <person name="Chirania P."/>
            <person name="De Tissera S."/>
            <person name="Mueller A.P."/>
            <person name="Ruan Z."/>
            <person name="Gao A."/>
            <person name="Tran L."/>
            <person name="Engle N.L."/>
            <person name="Bromley J.C."/>
            <person name="Daniell J."/>
            <person name="Conrado R."/>
            <person name="Tschaplinski T.J."/>
            <person name="Giannone R.J."/>
            <person name="Hettich R.L."/>
            <person name="Karim A.S."/>
            <person name="Simpson S.D."/>
            <person name="Brown S.D."/>
            <person name="Leang C."/>
            <person name="Jewett M.C."/>
            <person name="Kopke M."/>
        </authorList>
    </citation>
    <scope>NUCLEOTIDE SEQUENCE</scope>
    <source>
        <strain evidence="22">DJ080</strain>
    </source>
</reference>
<evidence type="ECO:0000313" key="22">
    <source>
        <dbReference type="EMBL" id="NRT89000.1"/>
    </source>
</evidence>
<accession>A0A1S8SCZ1</accession>
<evidence type="ECO:0000259" key="20">
    <source>
        <dbReference type="PROSITE" id="PS51165"/>
    </source>
</evidence>
<comment type="caution">
    <text evidence="23">The sequence shown here is derived from an EMBL/GenBank/DDBJ whole genome shotgun (WGS) entry which is preliminary data.</text>
</comment>
<dbReference type="RefSeq" id="WP_077837964.1">
    <property type="nucleotide sequence ID" value="NZ_JABAGD010000020.1"/>
</dbReference>
<dbReference type="CDD" id="cd11716">
    <property type="entry name" value="THUMP_ThiI"/>
    <property type="match status" value="1"/>
</dbReference>
<keyword evidence="8 19" id="KW-0694">RNA-binding</keyword>
<dbReference type="GO" id="GO:0009229">
    <property type="term" value="P:thiamine diphosphate biosynthetic process"/>
    <property type="evidence" value="ECO:0007669"/>
    <property type="project" value="UniProtKB-UniRule"/>
</dbReference>
<dbReference type="InterPro" id="IPR014729">
    <property type="entry name" value="Rossmann-like_a/b/a_fold"/>
</dbReference>
<keyword evidence="4 19" id="KW-0820">tRNA-binding</keyword>
<evidence type="ECO:0000256" key="1">
    <source>
        <dbReference type="ARBA" id="ARBA00004496"/>
    </source>
</evidence>
<keyword evidence="9 19" id="KW-0784">Thiamine biosynthesis</keyword>
<evidence type="ECO:0000256" key="18">
    <source>
        <dbReference type="ARBA" id="ARBA00080570"/>
    </source>
</evidence>
<dbReference type="UniPathway" id="UPA00060"/>
<dbReference type="GO" id="GO:0140741">
    <property type="term" value="F:tRNA-uracil-4 sulfurtransferase activity"/>
    <property type="evidence" value="ECO:0007669"/>
    <property type="project" value="UniProtKB-EC"/>
</dbReference>
<evidence type="ECO:0000256" key="5">
    <source>
        <dbReference type="ARBA" id="ARBA00022679"/>
    </source>
</evidence>
<sequence>MRELILVKYAPEIFLKGLNRGKFERKLRDNIAKKLEGIKAEFIHDSGRYFIKTDEIEESINRISKVFGILEVCLVREVDIDFNSIQEVALEKVRQSEGNTFKINTNRANKKFELNSMEVSRKVGAYVLTNLDGEINVDVKNPDILINIEIRNNYAYVWANTDITKGAAGLPYGMNGSTMLMLSGGIDSPVAGYMMAKRGVEVSCVYYHSHPYTSERAKDKVKDLAKILAQYTEKINLYIVPFTDIQMEIINKCREDELTIIMRRFMMRIACKLADKYGINSVSTGESIGQVASQTMDGLIVSDNCADRPSFRPLIAMDKTDIMEIARKIGTYETSILPYEDCCTIFVPKHPKTNPKLDAIIKEEEKLNVDELVQKSIENIEVVTF</sequence>
<evidence type="ECO:0000256" key="11">
    <source>
        <dbReference type="ARBA" id="ARBA00052330"/>
    </source>
</evidence>
<feature type="binding site" evidence="19">
    <location>
        <position position="263"/>
    </location>
    <ligand>
        <name>ATP</name>
        <dbReference type="ChEBI" id="CHEBI:30616"/>
    </ligand>
</feature>
<dbReference type="InterPro" id="IPR049961">
    <property type="entry name" value="ThiI_N"/>
</dbReference>
<comment type="catalytic activity">
    <reaction evidence="11 19">
        <text>[ThiS sulfur-carrier protein]-C-terminal Gly-Gly-AMP + S-sulfanyl-L-cysteinyl-[cysteine desulfurase] + AH2 = [ThiS sulfur-carrier protein]-C-terminal-Gly-aminoethanethioate + L-cysteinyl-[cysteine desulfurase] + A + AMP + 2 H(+)</text>
        <dbReference type="Rhea" id="RHEA:43340"/>
        <dbReference type="Rhea" id="RHEA-COMP:12157"/>
        <dbReference type="Rhea" id="RHEA-COMP:12158"/>
        <dbReference type="Rhea" id="RHEA-COMP:12910"/>
        <dbReference type="Rhea" id="RHEA-COMP:19908"/>
        <dbReference type="ChEBI" id="CHEBI:13193"/>
        <dbReference type="ChEBI" id="CHEBI:15378"/>
        <dbReference type="ChEBI" id="CHEBI:17499"/>
        <dbReference type="ChEBI" id="CHEBI:29950"/>
        <dbReference type="ChEBI" id="CHEBI:61963"/>
        <dbReference type="ChEBI" id="CHEBI:90618"/>
        <dbReference type="ChEBI" id="CHEBI:232372"/>
        <dbReference type="ChEBI" id="CHEBI:456215"/>
    </reaction>
</comment>
<dbReference type="InterPro" id="IPR054173">
    <property type="entry name" value="ThiI_fer"/>
</dbReference>
<evidence type="ECO:0000256" key="4">
    <source>
        <dbReference type="ARBA" id="ARBA00022555"/>
    </source>
</evidence>
<evidence type="ECO:0000313" key="23">
    <source>
        <dbReference type="EMBL" id="OOM63132.1"/>
    </source>
</evidence>
<evidence type="ECO:0000256" key="9">
    <source>
        <dbReference type="ARBA" id="ARBA00022977"/>
    </source>
</evidence>
<dbReference type="GO" id="GO:0004810">
    <property type="term" value="F:CCA tRNA nucleotidyltransferase activity"/>
    <property type="evidence" value="ECO:0007669"/>
    <property type="project" value="InterPro"/>
</dbReference>
<dbReference type="Gene3D" id="3.30.2130.30">
    <property type="match status" value="1"/>
</dbReference>
<dbReference type="InterPro" id="IPR003720">
    <property type="entry name" value="tRNA_STrfase"/>
</dbReference>
<dbReference type="GO" id="GO:0052837">
    <property type="term" value="P:thiazole biosynthetic process"/>
    <property type="evidence" value="ECO:0007669"/>
    <property type="project" value="TreeGrafter"/>
</dbReference>
<evidence type="ECO:0000256" key="16">
    <source>
        <dbReference type="ARBA" id="ARBA00075337"/>
    </source>
</evidence>
<comment type="function">
    <text evidence="12 19">Catalyzes the ATP-dependent transfer of a sulfur to tRNA to produce 4-thiouridine in position 8 of tRNAs, which functions as a near-UV photosensor. Also catalyzes the transfer of sulfur to the sulfur carrier protein ThiS, forming ThiS-thiocarboxylate. This is a step in the synthesis of thiazole, in the thiamine biosynthesis pathway. The sulfur is donated as persulfide by IscS.</text>
</comment>
<dbReference type="HAMAP" id="MF_00021">
    <property type="entry name" value="ThiI"/>
    <property type="match status" value="1"/>
</dbReference>
<dbReference type="Gene3D" id="3.40.50.620">
    <property type="entry name" value="HUPs"/>
    <property type="match status" value="1"/>
</dbReference>
<dbReference type="Pfam" id="PF02926">
    <property type="entry name" value="THUMP"/>
    <property type="match status" value="1"/>
</dbReference>
<keyword evidence="5 19" id="KW-0808">Transferase</keyword>
<keyword evidence="7 19" id="KW-0067">ATP-binding</keyword>
<dbReference type="SUPFAM" id="SSF143437">
    <property type="entry name" value="THUMP domain-like"/>
    <property type="match status" value="1"/>
</dbReference>
<comment type="pathway">
    <text evidence="2 19">Cofactor biosynthesis; thiamine diphosphate biosynthesis.</text>
</comment>
<comment type="subcellular location">
    <subcellularLocation>
        <location evidence="1 19">Cytoplasm</location>
    </subcellularLocation>
</comment>
<dbReference type="Pfam" id="PF02568">
    <property type="entry name" value="ThiI"/>
    <property type="match status" value="1"/>
</dbReference>
<evidence type="ECO:0000256" key="7">
    <source>
        <dbReference type="ARBA" id="ARBA00022840"/>
    </source>
</evidence>
<name>A0A1S8SCZ1_CLOBE</name>
<feature type="binding site" evidence="19">
    <location>
        <begin position="206"/>
        <end position="207"/>
    </location>
    <ligand>
        <name>ATP</name>
        <dbReference type="ChEBI" id="CHEBI:30616"/>
    </ligand>
</feature>
<dbReference type="PANTHER" id="PTHR43209">
    <property type="entry name" value="TRNA SULFURTRANSFERASE"/>
    <property type="match status" value="1"/>
</dbReference>
<dbReference type="GO" id="GO:0002937">
    <property type="term" value="P:tRNA 4-thiouridine biosynthesis"/>
    <property type="evidence" value="ECO:0007669"/>
    <property type="project" value="TreeGrafter"/>
</dbReference>
<evidence type="ECO:0000313" key="25">
    <source>
        <dbReference type="Proteomes" id="UP000587880"/>
    </source>
</evidence>
<evidence type="ECO:0000256" key="14">
    <source>
        <dbReference type="ARBA" id="ARBA00066827"/>
    </source>
</evidence>
<evidence type="ECO:0000313" key="21">
    <source>
        <dbReference type="EMBL" id="NMF05512.1"/>
    </source>
</evidence>
<dbReference type="PROSITE" id="PS51165">
    <property type="entry name" value="THUMP"/>
    <property type="match status" value="1"/>
</dbReference>
<feature type="binding site" evidence="19">
    <location>
        <begin position="181"/>
        <end position="182"/>
    </location>
    <ligand>
        <name>ATP</name>
        <dbReference type="ChEBI" id="CHEBI:30616"/>
    </ligand>
</feature>
<evidence type="ECO:0000256" key="12">
    <source>
        <dbReference type="ARBA" id="ARBA00058382"/>
    </source>
</evidence>
<feature type="binding site" evidence="19">
    <location>
        <position position="285"/>
    </location>
    <ligand>
        <name>ATP</name>
        <dbReference type="ChEBI" id="CHEBI:30616"/>
    </ligand>
</feature>
<dbReference type="GO" id="GO:0005829">
    <property type="term" value="C:cytosol"/>
    <property type="evidence" value="ECO:0007669"/>
    <property type="project" value="TreeGrafter"/>
</dbReference>
<feature type="domain" description="THUMP" evidence="20">
    <location>
        <begin position="57"/>
        <end position="161"/>
    </location>
</feature>
<dbReference type="EMBL" id="JABAGD010000020">
    <property type="protein sequence ID" value="NMF05512.1"/>
    <property type="molecule type" value="Genomic_DNA"/>
</dbReference>
<dbReference type="InterPro" id="IPR049962">
    <property type="entry name" value="THUMP_ThiI"/>
</dbReference>
<dbReference type="PANTHER" id="PTHR43209:SF1">
    <property type="entry name" value="TRNA SULFURTRANSFERASE"/>
    <property type="match status" value="1"/>
</dbReference>
<organism evidence="23 24">
    <name type="scientific">Clostridium beijerinckii</name>
    <name type="common">Clostridium MP</name>
    <dbReference type="NCBI Taxonomy" id="1520"/>
    <lineage>
        <taxon>Bacteria</taxon>
        <taxon>Bacillati</taxon>
        <taxon>Bacillota</taxon>
        <taxon>Clostridia</taxon>
        <taxon>Eubacteriales</taxon>
        <taxon>Clostridiaceae</taxon>
        <taxon>Clostridium</taxon>
    </lineage>
</organism>
<dbReference type="SMART" id="SM00981">
    <property type="entry name" value="THUMP"/>
    <property type="match status" value="1"/>
</dbReference>
<keyword evidence="6 19" id="KW-0547">Nucleotide-binding</keyword>
<comment type="similarity">
    <text evidence="13 19">Belongs to the ThiI family.</text>
</comment>
<evidence type="ECO:0000256" key="19">
    <source>
        <dbReference type="HAMAP-Rule" id="MF_00021"/>
    </source>
</evidence>
<reference evidence="22" key="3">
    <citation type="submission" date="2020-05" db="EMBL/GenBank/DDBJ databases">
        <authorList>
            <person name="Brown S."/>
            <person name="Huntemann M."/>
            <person name="Clum A."/>
            <person name="Spunde A."/>
            <person name="Palaniappan K."/>
            <person name="Ritter S."/>
            <person name="Mikhailova N."/>
            <person name="Chen I.-M."/>
            <person name="Stamatis D."/>
            <person name="Reddy T."/>
            <person name="O'Malley R."/>
            <person name="Daum C."/>
            <person name="Shapiro N."/>
            <person name="Ivanova N."/>
            <person name="Kyrpides N."/>
            <person name="Woyke T."/>
        </authorList>
    </citation>
    <scope>NUCLEOTIDE SEQUENCE</scope>
    <source>
        <strain evidence="22">DJ080</strain>
    </source>
</reference>
<dbReference type="SUPFAM" id="SSF52402">
    <property type="entry name" value="Adenine nucleotide alpha hydrolases-like"/>
    <property type="match status" value="1"/>
</dbReference>
<dbReference type="EC" id="2.8.1.4" evidence="14 19"/>
<dbReference type="Proteomes" id="UP001193748">
    <property type="component" value="Unassembled WGS sequence"/>
</dbReference>
<evidence type="ECO:0000256" key="6">
    <source>
        <dbReference type="ARBA" id="ARBA00022741"/>
    </source>
</evidence>
<evidence type="ECO:0000256" key="15">
    <source>
        <dbReference type="ARBA" id="ARBA00071867"/>
    </source>
</evidence>
<evidence type="ECO:0000256" key="8">
    <source>
        <dbReference type="ARBA" id="ARBA00022884"/>
    </source>
</evidence>
<dbReference type="Proteomes" id="UP000190973">
    <property type="component" value="Unassembled WGS sequence"/>
</dbReference>
<gene>
    <name evidence="19 23" type="primary">thiI</name>
    <name evidence="22" type="ORF">B0H41_002679</name>
    <name evidence="23" type="ORF">CLBCK_12370</name>
    <name evidence="21" type="ORF">HF849_12330</name>
</gene>
<dbReference type="InterPro" id="IPR004114">
    <property type="entry name" value="THUMP_dom"/>
</dbReference>
<dbReference type="NCBIfam" id="TIGR00342">
    <property type="entry name" value="tRNA uracil 4-sulfurtransferase ThiI"/>
    <property type="match status" value="1"/>
</dbReference>
<dbReference type="InterPro" id="IPR050102">
    <property type="entry name" value="tRNA_sulfurtransferase_ThiI"/>
</dbReference>
<protein>
    <recommendedName>
        <fullName evidence="15 19">Probable tRNA sulfurtransferase</fullName>
        <ecNumber evidence="14 19">2.8.1.4</ecNumber>
    </recommendedName>
    <alternativeName>
        <fullName evidence="16 19">Sulfur carrier protein ThiS sulfurtransferase</fullName>
    </alternativeName>
    <alternativeName>
        <fullName evidence="17 19">Thiamine biosynthesis protein ThiI</fullName>
    </alternativeName>
    <alternativeName>
        <fullName evidence="18 19">tRNA 4-thiouridine synthase</fullName>
    </alternativeName>
</protein>
<dbReference type="InterPro" id="IPR020536">
    <property type="entry name" value="ThiI_AANH"/>
</dbReference>